<proteinExistence type="predicted"/>
<name>A0ABT2FRJ2_9GAMM</name>
<dbReference type="EMBL" id="JAKOGG010000481">
    <property type="protein sequence ID" value="MCS4558954.1"/>
    <property type="molecule type" value="Genomic_DNA"/>
</dbReference>
<protein>
    <submittedName>
        <fullName evidence="1">Uncharacterized protein</fullName>
    </submittedName>
</protein>
<evidence type="ECO:0000313" key="1">
    <source>
        <dbReference type="EMBL" id="MCS4558954.1"/>
    </source>
</evidence>
<gene>
    <name evidence="1" type="ORF">L9G74_21275</name>
</gene>
<dbReference type="RefSeq" id="WP_238898756.1">
    <property type="nucleotide sequence ID" value="NZ_JAKOGG010000481.1"/>
</dbReference>
<reference evidence="2" key="1">
    <citation type="submission" date="2023-07" db="EMBL/GenBank/DDBJ databases">
        <title>Shewanella mangrovi sp. nov., an acetaldehyde- degrading bacterium isolated from mangrove sediment.</title>
        <authorList>
            <person name="Liu Y."/>
        </authorList>
    </citation>
    <scope>NUCLEOTIDE SEQUENCE [LARGE SCALE GENOMIC DNA]</scope>
    <source>
        <strain evidence="2">C32</strain>
    </source>
</reference>
<dbReference type="Proteomes" id="UP001201549">
    <property type="component" value="Unassembled WGS sequence"/>
</dbReference>
<sequence>YLQSRDLDSWQLNSARGYYLTQWAKTVCLTYCDSEEKDGVNRDSATEELLSLLKKMLSDSRWLETNRYVIINVVSEQY</sequence>
<evidence type="ECO:0000313" key="2">
    <source>
        <dbReference type="Proteomes" id="UP001201549"/>
    </source>
</evidence>
<comment type="caution">
    <text evidence="1">The sequence shown here is derived from an EMBL/GenBank/DDBJ whole genome shotgun (WGS) entry which is preliminary data.</text>
</comment>
<organism evidence="1 2">
    <name type="scientific">Shewanella electrica</name>
    <dbReference type="NCBI Taxonomy" id="515560"/>
    <lineage>
        <taxon>Bacteria</taxon>
        <taxon>Pseudomonadati</taxon>
        <taxon>Pseudomonadota</taxon>
        <taxon>Gammaproteobacteria</taxon>
        <taxon>Alteromonadales</taxon>
        <taxon>Shewanellaceae</taxon>
        <taxon>Shewanella</taxon>
    </lineage>
</organism>
<accession>A0ABT2FRJ2</accession>
<feature type="non-terminal residue" evidence="1">
    <location>
        <position position="1"/>
    </location>
</feature>
<keyword evidence="2" id="KW-1185">Reference proteome</keyword>